<feature type="domain" description="Glyoxalase-like" evidence="1">
    <location>
        <begin position="3"/>
        <end position="45"/>
    </location>
</feature>
<dbReference type="RefSeq" id="WP_072743557.1">
    <property type="nucleotide sequence ID" value="NZ_CP014223.1"/>
</dbReference>
<evidence type="ECO:0000313" key="5">
    <source>
        <dbReference type="Proteomes" id="UP000184204"/>
    </source>
</evidence>
<evidence type="ECO:0000313" key="3">
    <source>
        <dbReference type="EMBL" id="SHE62994.1"/>
    </source>
</evidence>
<dbReference type="EMBL" id="FQUA01000004">
    <property type="protein sequence ID" value="SHE62994.1"/>
    <property type="molecule type" value="Genomic_DNA"/>
</dbReference>
<accession>A0A0X1U812</accession>
<evidence type="ECO:0000313" key="2">
    <source>
        <dbReference type="EMBL" id="AMJ41079.1"/>
    </source>
</evidence>
<dbReference type="Proteomes" id="UP000184204">
    <property type="component" value="Unassembled WGS sequence"/>
</dbReference>
<dbReference type="InterPro" id="IPR029068">
    <property type="entry name" value="Glyas_Bleomycin-R_OHBP_Dase"/>
</dbReference>
<gene>
    <name evidence="2" type="ORF">CPRO_14860</name>
    <name evidence="3" type="ORF">SAMN02745151_01297</name>
</gene>
<dbReference type="Pfam" id="PF12681">
    <property type="entry name" value="Glyoxalase_2"/>
    <property type="match status" value="1"/>
</dbReference>
<evidence type="ECO:0000259" key="1">
    <source>
        <dbReference type="Pfam" id="PF12681"/>
    </source>
</evidence>
<name>A0A0X1U812_ANAPI</name>
<evidence type="ECO:0000313" key="4">
    <source>
        <dbReference type="Proteomes" id="UP000068026"/>
    </source>
</evidence>
<dbReference type="InterPro" id="IPR025870">
    <property type="entry name" value="Glyoxalase-like_dom"/>
</dbReference>
<reference evidence="4" key="2">
    <citation type="submission" date="2016-01" db="EMBL/GenBank/DDBJ databases">
        <authorList>
            <person name="Poehlein A."/>
            <person name="Schlien K."/>
            <person name="Gottschalk G."/>
            <person name="Buckel W."/>
            <person name="Daniel R."/>
        </authorList>
    </citation>
    <scope>NUCLEOTIDE SEQUENCE [LARGE SCALE GENOMIC DNA]</scope>
    <source>
        <strain evidence="4">X2</strain>
    </source>
</reference>
<organism evidence="3 5">
    <name type="scientific">Anaerotignum propionicum DSM 1682</name>
    <dbReference type="NCBI Taxonomy" id="991789"/>
    <lineage>
        <taxon>Bacteria</taxon>
        <taxon>Bacillati</taxon>
        <taxon>Bacillota</taxon>
        <taxon>Clostridia</taxon>
        <taxon>Lachnospirales</taxon>
        <taxon>Anaerotignaceae</taxon>
        <taxon>Anaerotignum</taxon>
    </lineage>
</organism>
<proteinExistence type="predicted"/>
<dbReference type="SUPFAM" id="SSF54593">
    <property type="entry name" value="Glyoxalase/Bleomycin resistance protein/Dihydroxybiphenyl dioxygenase"/>
    <property type="match status" value="1"/>
</dbReference>
<dbReference type="Proteomes" id="UP000068026">
    <property type="component" value="Chromosome"/>
</dbReference>
<sequence length="46" mass="5078">MKFKSPLLVVSNLEEPKQLYTEILGLRVIMDFGANVTLTGGIALRT</sequence>
<reference evidence="3" key="3">
    <citation type="submission" date="2016-11" db="EMBL/GenBank/DDBJ databases">
        <authorList>
            <person name="Varghese N."/>
            <person name="Submissions S."/>
        </authorList>
    </citation>
    <scope>NUCLEOTIDE SEQUENCE</scope>
    <source>
        <strain evidence="3">DSM 1682</strain>
    </source>
</reference>
<dbReference type="KEGG" id="cpro:CPRO_14860"/>
<protein>
    <recommendedName>
        <fullName evidence="1">Glyoxalase-like domain-containing protein</fullName>
    </recommendedName>
</protein>
<reference evidence="2 4" key="1">
    <citation type="journal article" date="2016" name="Genome Announc.">
        <title>Complete Genome Sequence of the Amino Acid-Fermenting Clostridium propionicum X2 (DSM 1682).</title>
        <authorList>
            <person name="Poehlein A."/>
            <person name="Schlien K."/>
            <person name="Chowdhury N.P."/>
            <person name="Gottschalk G."/>
            <person name="Buckel W."/>
            <person name="Daniel R."/>
        </authorList>
    </citation>
    <scope>NUCLEOTIDE SEQUENCE [LARGE SCALE GENOMIC DNA]</scope>
    <source>
        <strain evidence="2 4">X2</strain>
    </source>
</reference>
<reference evidence="5" key="4">
    <citation type="submission" date="2016-11" db="EMBL/GenBank/DDBJ databases">
        <authorList>
            <person name="Jaros S."/>
            <person name="Januszkiewicz K."/>
            <person name="Wedrychowicz H."/>
        </authorList>
    </citation>
    <scope>NUCLEOTIDE SEQUENCE [LARGE SCALE GENOMIC DNA]</scope>
    <source>
        <strain evidence="5">DSM 1682</strain>
    </source>
</reference>
<dbReference type="Gene3D" id="3.10.180.10">
    <property type="entry name" value="2,3-Dihydroxybiphenyl 1,2-Dioxygenase, domain 1"/>
    <property type="match status" value="1"/>
</dbReference>
<dbReference type="EMBL" id="CP014223">
    <property type="protein sequence ID" value="AMJ41079.1"/>
    <property type="molecule type" value="Genomic_DNA"/>
</dbReference>
<dbReference type="AlphaFoldDB" id="A0A0X1U812"/>
<dbReference type="OrthoDB" id="9815599at2"/>
<keyword evidence="4" id="KW-1185">Reference proteome</keyword>